<proteinExistence type="predicted"/>
<evidence type="ECO:0000313" key="1">
    <source>
        <dbReference type="EMBL" id="KAG0149633.1"/>
    </source>
</evidence>
<sequence>MCKRQGDADLVNVNIFVVVVMVRGCGPDFSTLPPPTTCTVPHYPASSTLQIRSHPPITTASLHSTPPPLAYPLLTLDPIASDLYPLAPIAFRSQYSHPSVTTVHNLTIRPEF</sequence>
<accession>A0A9P6TGC5</accession>
<name>A0A9P6TGC5_9BASI</name>
<reference evidence="1" key="1">
    <citation type="submission" date="2013-11" db="EMBL/GenBank/DDBJ databases">
        <title>Genome sequence of the fusiform rust pathogen reveals effectors for host alternation and coevolution with pine.</title>
        <authorList>
            <consortium name="DOE Joint Genome Institute"/>
            <person name="Smith K."/>
            <person name="Pendleton A."/>
            <person name="Kubisiak T."/>
            <person name="Anderson C."/>
            <person name="Salamov A."/>
            <person name="Aerts A."/>
            <person name="Riley R."/>
            <person name="Clum A."/>
            <person name="Lindquist E."/>
            <person name="Ence D."/>
            <person name="Campbell M."/>
            <person name="Kronenberg Z."/>
            <person name="Feau N."/>
            <person name="Dhillon B."/>
            <person name="Hamelin R."/>
            <person name="Burleigh J."/>
            <person name="Smith J."/>
            <person name="Yandell M."/>
            <person name="Nelson C."/>
            <person name="Grigoriev I."/>
            <person name="Davis J."/>
        </authorList>
    </citation>
    <scope>NUCLEOTIDE SEQUENCE</scope>
    <source>
        <strain evidence="1">G11</strain>
    </source>
</reference>
<dbReference type="AlphaFoldDB" id="A0A9P6TGC5"/>
<keyword evidence="2" id="KW-1185">Reference proteome</keyword>
<comment type="caution">
    <text evidence="1">The sequence shown here is derived from an EMBL/GenBank/DDBJ whole genome shotgun (WGS) entry which is preliminary data.</text>
</comment>
<protein>
    <submittedName>
        <fullName evidence="1">Uncharacterized protein</fullName>
    </submittedName>
</protein>
<organism evidence="1 2">
    <name type="scientific">Cronartium quercuum f. sp. fusiforme G11</name>
    <dbReference type="NCBI Taxonomy" id="708437"/>
    <lineage>
        <taxon>Eukaryota</taxon>
        <taxon>Fungi</taxon>
        <taxon>Dikarya</taxon>
        <taxon>Basidiomycota</taxon>
        <taxon>Pucciniomycotina</taxon>
        <taxon>Pucciniomycetes</taxon>
        <taxon>Pucciniales</taxon>
        <taxon>Coleosporiaceae</taxon>
        <taxon>Cronartium</taxon>
    </lineage>
</organism>
<dbReference type="EMBL" id="MU167226">
    <property type="protein sequence ID" value="KAG0149633.1"/>
    <property type="molecule type" value="Genomic_DNA"/>
</dbReference>
<dbReference type="Proteomes" id="UP000886653">
    <property type="component" value="Unassembled WGS sequence"/>
</dbReference>
<evidence type="ECO:0000313" key="2">
    <source>
        <dbReference type="Proteomes" id="UP000886653"/>
    </source>
</evidence>
<gene>
    <name evidence="1" type="ORF">CROQUDRAFT_88975</name>
</gene>